<evidence type="ECO:0000313" key="9">
    <source>
        <dbReference type="Proteomes" id="UP000248806"/>
    </source>
</evidence>
<evidence type="ECO:0000256" key="5">
    <source>
        <dbReference type="PROSITE-ProRule" id="PRU01248"/>
    </source>
</evidence>
<sequence>MPRKSHYGDGSVYQRKDGRWEAIIFHEGRKISVYGKTEIEARKKMRERQRQVLAGEIARDPTRQTVGDYLLQWLDSCKVGIRPHTTKNYQSHIQHVLNHPIAKIQLQKLTREHIQSFYNTLNLAPSSMRTLHTTYKKAFQDAVEAEKLVKNPCHKVKLPQPQDGEMHEPPPENIVVIIQDILDIAQAEFEQEQSRISLIVLFAIATGMRIGELAALRWEHLDLEKSLVAVRGTLIEIEEIKIGPPKTKSSKRNIVLADFAVEALRAYRVKQLKQKLQTKNWEQLNLVFANRKGGFLQTSLIRRQFKAFLNQHGILEKYRLRKFKFHWLRHGTASILFAMGIPIEVIGQMLGHTRASSITANIYTHIDQQLHIQAASAMNKLVQHQ</sequence>
<dbReference type="EMBL" id="QKUF01000034">
    <property type="protein sequence ID" value="PZW22419.1"/>
    <property type="molecule type" value="Genomic_DNA"/>
</dbReference>
<organism evidence="8 9">
    <name type="scientific">Thermosporothrix hazakensis</name>
    <dbReference type="NCBI Taxonomy" id="644383"/>
    <lineage>
        <taxon>Bacteria</taxon>
        <taxon>Bacillati</taxon>
        <taxon>Chloroflexota</taxon>
        <taxon>Ktedonobacteria</taxon>
        <taxon>Ktedonobacterales</taxon>
        <taxon>Thermosporotrichaceae</taxon>
        <taxon>Thermosporothrix</taxon>
    </lineage>
</organism>
<dbReference type="Proteomes" id="UP000248806">
    <property type="component" value="Unassembled WGS sequence"/>
</dbReference>
<evidence type="ECO:0000256" key="2">
    <source>
        <dbReference type="ARBA" id="ARBA00022908"/>
    </source>
</evidence>
<keyword evidence="2" id="KW-0229">DNA integration</keyword>
<protein>
    <submittedName>
        <fullName evidence="8">Integrase</fullName>
    </submittedName>
</protein>
<evidence type="ECO:0000256" key="1">
    <source>
        <dbReference type="ARBA" id="ARBA00008857"/>
    </source>
</evidence>
<feature type="domain" description="Core-binding (CB)" evidence="7">
    <location>
        <begin position="64"/>
        <end position="143"/>
    </location>
</feature>
<evidence type="ECO:0000259" key="6">
    <source>
        <dbReference type="PROSITE" id="PS51898"/>
    </source>
</evidence>
<dbReference type="InterPro" id="IPR011010">
    <property type="entry name" value="DNA_brk_join_enz"/>
</dbReference>
<evidence type="ECO:0000256" key="3">
    <source>
        <dbReference type="ARBA" id="ARBA00023125"/>
    </source>
</evidence>
<dbReference type="InterPro" id="IPR044068">
    <property type="entry name" value="CB"/>
</dbReference>
<comment type="caution">
    <text evidence="8">The sequence shown here is derived from an EMBL/GenBank/DDBJ whole genome shotgun (WGS) entry which is preliminary data.</text>
</comment>
<dbReference type="PROSITE" id="PS51900">
    <property type="entry name" value="CB"/>
    <property type="match status" value="1"/>
</dbReference>
<dbReference type="SUPFAM" id="SSF56349">
    <property type="entry name" value="DNA breaking-rejoining enzymes"/>
    <property type="match status" value="1"/>
</dbReference>
<dbReference type="Gene3D" id="1.10.150.130">
    <property type="match status" value="1"/>
</dbReference>
<accession>A0A326TYT7</accession>
<dbReference type="AlphaFoldDB" id="A0A326TYT7"/>
<dbReference type="InterPro" id="IPR013762">
    <property type="entry name" value="Integrase-like_cat_sf"/>
</dbReference>
<gene>
    <name evidence="8" type="ORF">EI42_05553</name>
</gene>
<evidence type="ECO:0000259" key="7">
    <source>
        <dbReference type="PROSITE" id="PS51900"/>
    </source>
</evidence>
<dbReference type="CDD" id="cd01189">
    <property type="entry name" value="INT_ICEBs1_C_like"/>
    <property type="match status" value="1"/>
</dbReference>
<dbReference type="PANTHER" id="PTHR30349:SF64">
    <property type="entry name" value="PROPHAGE INTEGRASE INTD-RELATED"/>
    <property type="match status" value="1"/>
</dbReference>
<name>A0A326TYT7_THEHA</name>
<evidence type="ECO:0000313" key="8">
    <source>
        <dbReference type="EMBL" id="PZW22419.1"/>
    </source>
</evidence>
<evidence type="ECO:0000256" key="4">
    <source>
        <dbReference type="ARBA" id="ARBA00023172"/>
    </source>
</evidence>
<dbReference type="RefSeq" id="WP_111325797.1">
    <property type="nucleotide sequence ID" value="NZ_BIFX01000001.1"/>
</dbReference>
<dbReference type="InterPro" id="IPR010998">
    <property type="entry name" value="Integrase_recombinase_N"/>
</dbReference>
<keyword evidence="9" id="KW-1185">Reference proteome</keyword>
<dbReference type="GO" id="GO:0006310">
    <property type="term" value="P:DNA recombination"/>
    <property type="evidence" value="ECO:0007669"/>
    <property type="project" value="UniProtKB-KW"/>
</dbReference>
<feature type="domain" description="Tyr recombinase" evidence="6">
    <location>
        <begin position="167"/>
        <end position="376"/>
    </location>
</feature>
<dbReference type="InterPro" id="IPR050090">
    <property type="entry name" value="Tyrosine_recombinase_XerCD"/>
</dbReference>
<reference evidence="8 9" key="1">
    <citation type="submission" date="2018-06" db="EMBL/GenBank/DDBJ databases">
        <title>Genomic Encyclopedia of Archaeal and Bacterial Type Strains, Phase II (KMG-II): from individual species to whole genera.</title>
        <authorList>
            <person name="Goeker M."/>
        </authorList>
    </citation>
    <scope>NUCLEOTIDE SEQUENCE [LARGE SCALE GENOMIC DNA]</scope>
    <source>
        <strain evidence="8 9">ATCC BAA-1881</strain>
    </source>
</reference>
<dbReference type="PANTHER" id="PTHR30349">
    <property type="entry name" value="PHAGE INTEGRASE-RELATED"/>
    <property type="match status" value="1"/>
</dbReference>
<dbReference type="Pfam" id="PF00589">
    <property type="entry name" value="Phage_integrase"/>
    <property type="match status" value="1"/>
</dbReference>
<dbReference type="GO" id="GO:0015074">
    <property type="term" value="P:DNA integration"/>
    <property type="evidence" value="ECO:0007669"/>
    <property type="project" value="UniProtKB-KW"/>
</dbReference>
<dbReference type="OrthoDB" id="156970at2"/>
<dbReference type="PROSITE" id="PS51898">
    <property type="entry name" value="TYR_RECOMBINASE"/>
    <property type="match status" value="1"/>
</dbReference>
<dbReference type="InterPro" id="IPR002104">
    <property type="entry name" value="Integrase_catalytic"/>
</dbReference>
<dbReference type="Pfam" id="PF14659">
    <property type="entry name" value="Phage_int_SAM_3"/>
    <property type="match status" value="1"/>
</dbReference>
<dbReference type="Gene3D" id="1.10.443.10">
    <property type="entry name" value="Intergrase catalytic core"/>
    <property type="match status" value="1"/>
</dbReference>
<comment type="similarity">
    <text evidence="1">Belongs to the 'phage' integrase family.</text>
</comment>
<dbReference type="GO" id="GO:0003677">
    <property type="term" value="F:DNA binding"/>
    <property type="evidence" value="ECO:0007669"/>
    <property type="project" value="UniProtKB-UniRule"/>
</dbReference>
<keyword evidence="4" id="KW-0233">DNA recombination</keyword>
<dbReference type="InterPro" id="IPR004107">
    <property type="entry name" value="Integrase_SAM-like_N"/>
</dbReference>
<keyword evidence="3 5" id="KW-0238">DNA-binding</keyword>
<proteinExistence type="inferred from homology"/>